<dbReference type="STRING" id="1754190.A0A1Y1ZLD9"/>
<evidence type="ECO:0000313" key="2">
    <source>
        <dbReference type="EMBL" id="ORY11081.1"/>
    </source>
</evidence>
<dbReference type="Proteomes" id="UP000193920">
    <property type="component" value="Unassembled WGS sequence"/>
</dbReference>
<dbReference type="AlphaFoldDB" id="A0A1Y1ZLD9"/>
<organism evidence="2 3">
    <name type="scientific">Neocallimastix californiae</name>
    <dbReference type="NCBI Taxonomy" id="1754190"/>
    <lineage>
        <taxon>Eukaryota</taxon>
        <taxon>Fungi</taxon>
        <taxon>Fungi incertae sedis</taxon>
        <taxon>Chytridiomycota</taxon>
        <taxon>Chytridiomycota incertae sedis</taxon>
        <taxon>Neocallimastigomycetes</taxon>
        <taxon>Neocallimastigales</taxon>
        <taxon>Neocallimastigaceae</taxon>
        <taxon>Neocallimastix</taxon>
    </lineage>
</organism>
<feature type="compositionally biased region" description="Polar residues" evidence="1">
    <location>
        <begin position="75"/>
        <end position="87"/>
    </location>
</feature>
<keyword evidence="3" id="KW-1185">Reference proteome</keyword>
<reference evidence="2 3" key="1">
    <citation type="submission" date="2016-08" db="EMBL/GenBank/DDBJ databases">
        <title>A Parts List for Fungal Cellulosomes Revealed by Comparative Genomics.</title>
        <authorList>
            <consortium name="DOE Joint Genome Institute"/>
            <person name="Haitjema C.H."/>
            <person name="Gilmore S.P."/>
            <person name="Henske J.K."/>
            <person name="Solomon K.V."/>
            <person name="De Groot R."/>
            <person name="Kuo A."/>
            <person name="Mondo S.J."/>
            <person name="Salamov A.A."/>
            <person name="Labutti K."/>
            <person name="Zhao Z."/>
            <person name="Chiniquy J."/>
            <person name="Barry K."/>
            <person name="Brewer H.M."/>
            <person name="Purvine S.O."/>
            <person name="Wright A.T."/>
            <person name="Boxma B."/>
            <person name="Van Alen T."/>
            <person name="Hackstein J.H."/>
            <person name="Baker S.E."/>
            <person name="Grigoriev I.V."/>
            <person name="O'Malley M.A."/>
        </authorList>
    </citation>
    <scope>NUCLEOTIDE SEQUENCE [LARGE SCALE GENOMIC DNA]</scope>
    <source>
        <strain evidence="2 3">G1</strain>
    </source>
</reference>
<sequence length="100" mass="11772">MYITPDTDGYVKIMERVYKKDESYDDKLIWAFPPNKKMTELRSDREGVFLKNLESLIYRNHTNPDNDCLNETKETSNNSEITDNMNSKNKEDNTVNDKVT</sequence>
<feature type="compositionally biased region" description="Basic and acidic residues" evidence="1">
    <location>
        <begin position="88"/>
        <end position="100"/>
    </location>
</feature>
<proteinExistence type="predicted"/>
<protein>
    <submittedName>
        <fullName evidence="2">Uncharacterized protein</fullName>
    </submittedName>
</protein>
<feature type="region of interest" description="Disordered" evidence="1">
    <location>
        <begin position="60"/>
        <end position="100"/>
    </location>
</feature>
<evidence type="ECO:0000313" key="3">
    <source>
        <dbReference type="Proteomes" id="UP000193920"/>
    </source>
</evidence>
<name>A0A1Y1ZLD9_9FUNG</name>
<dbReference type="EMBL" id="MCOG01000385">
    <property type="protein sequence ID" value="ORY11081.1"/>
    <property type="molecule type" value="Genomic_DNA"/>
</dbReference>
<gene>
    <name evidence="2" type="ORF">LY90DRAFT_518573</name>
</gene>
<comment type="caution">
    <text evidence="2">The sequence shown here is derived from an EMBL/GenBank/DDBJ whole genome shotgun (WGS) entry which is preliminary data.</text>
</comment>
<accession>A0A1Y1ZLD9</accession>
<evidence type="ECO:0000256" key="1">
    <source>
        <dbReference type="SAM" id="MobiDB-lite"/>
    </source>
</evidence>